<dbReference type="Pfam" id="PF02915">
    <property type="entry name" value="Rubrerythrin"/>
    <property type="match status" value="1"/>
</dbReference>
<evidence type="ECO:0000256" key="4">
    <source>
        <dbReference type="ARBA" id="ARBA00022982"/>
    </source>
</evidence>
<dbReference type="PROSITE" id="PS50905">
    <property type="entry name" value="FERRITIN_LIKE"/>
    <property type="match status" value="1"/>
</dbReference>
<dbReference type="GO" id="GO:0005506">
    <property type="term" value="F:iron ion binding"/>
    <property type="evidence" value="ECO:0007669"/>
    <property type="project" value="InterPro"/>
</dbReference>
<feature type="domain" description="Rubredoxin-like" evidence="7">
    <location>
        <begin position="156"/>
        <end position="190"/>
    </location>
</feature>
<protein>
    <recommendedName>
        <fullName evidence="11">Rubrerythrin</fullName>
    </recommendedName>
</protein>
<evidence type="ECO:0000256" key="5">
    <source>
        <dbReference type="ARBA" id="ARBA00023004"/>
    </source>
</evidence>
<dbReference type="Gene3D" id="2.20.28.10">
    <property type="match status" value="1"/>
</dbReference>
<reference evidence="10" key="1">
    <citation type="submission" date="2020-06" db="EMBL/GenBank/DDBJ databases">
        <title>Unique genomic features of the anaerobic methanotrophic archaea.</title>
        <authorList>
            <person name="Chadwick G.L."/>
            <person name="Skennerton C.T."/>
            <person name="Laso-Perez R."/>
            <person name="Leu A.O."/>
            <person name="Speth D.R."/>
            <person name="Yu H."/>
            <person name="Morgan-Lang C."/>
            <person name="Hatzenpichler R."/>
            <person name="Goudeau D."/>
            <person name="Malmstrom R."/>
            <person name="Brazelton W.J."/>
            <person name="Woyke T."/>
            <person name="Hallam S.J."/>
            <person name="Tyson G.W."/>
            <person name="Wegener G."/>
            <person name="Boetius A."/>
            <person name="Orphan V."/>
        </authorList>
    </citation>
    <scope>NUCLEOTIDE SEQUENCE</scope>
</reference>
<dbReference type="CDD" id="cd00729">
    <property type="entry name" value="rubredoxin_SM"/>
    <property type="match status" value="1"/>
</dbReference>
<dbReference type="Gene3D" id="1.20.1260.10">
    <property type="match status" value="1"/>
</dbReference>
<evidence type="ECO:0000313" key="10">
    <source>
        <dbReference type="EMBL" id="QNO49956.1"/>
    </source>
</evidence>
<sequence>MKKTLENLTKAFIGESQARNRYTFYAKVAKNEGYEQISEIFLLTAENEREHAKWLFRMIDELRQKIPEKPDEIVVEAAAPLTLGTTIENIAAAISGENYEYTTMYPEFADAAEAEGLVRIASRLRSIAVAEAHHEERYRKLLATVEEGTVFTKDTKVTWVCRKCGYVHKGREPPEQCPSCDHPRAYFELACEEY</sequence>
<evidence type="ECO:0000256" key="3">
    <source>
        <dbReference type="ARBA" id="ARBA00022723"/>
    </source>
</evidence>
<dbReference type="InterPro" id="IPR009078">
    <property type="entry name" value="Ferritin-like_SF"/>
</dbReference>
<feature type="domain" description="Ferritin-like diiron" evidence="8">
    <location>
        <begin position="1"/>
        <end position="149"/>
    </location>
</feature>
<dbReference type="InterPro" id="IPR052364">
    <property type="entry name" value="Rubrerythrin"/>
</dbReference>
<proteinExistence type="predicted"/>
<dbReference type="EMBL" id="MT631400">
    <property type="protein sequence ID" value="QNO49956.1"/>
    <property type="molecule type" value="Genomic_DNA"/>
</dbReference>
<dbReference type="SUPFAM" id="SSF47240">
    <property type="entry name" value="Ferritin-like"/>
    <property type="match status" value="1"/>
</dbReference>
<dbReference type="InterPro" id="IPR012347">
    <property type="entry name" value="Ferritin-like"/>
</dbReference>
<dbReference type="PROSITE" id="PS50003">
    <property type="entry name" value="PH_DOMAIN"/>
    <property type="match status" value="1"/>
</dbReference>
<dbReference type="NCBIfam" id="NF045767">
    <property type="entry name" value="RuberyRbr"/>
    <property type="match status" value="1"/>
</dbReference>
<evidence type="ECO:0000259" key="8">
    <source>
        <dbReference type="PROSITE" id="PS50905"/>
    </source>
</evidence>
<keyword evidence="3" id="KW-0479">Metal-binding</keyword>
<dbReference type="PANTHER" id="PTHR43865:SF1">
    <property type="entry name" value="RUBRERYTHRIN-RELATED"/>
    <property type="match status" value="1"/>
</dbReference>
<keyword evidence="5" id="KW-0408">Iron</keyword>
<dbReference type="AlphaFoldDB" id="A0A7G9YPM2"/>
<dbReference type="InterPro" id="IPR009040">
    <property type="entry name" value="Ferritin-like_diiron"/>
</dbReference>
<evidence type="ECO:0000259" key="7">
    <source>
        <dbReference type="PROSITE" id="PS50903"/>
    </source>
</evidence>
<dbReference type="PANTHER" id="PTHR43865">
    <property type="entry name" value="RUBRERYTHRIN-RELATED"/>
    <property type="match status" value="1"/>
</dbReference>
<evidence type="ECO:0000259" key="6">
    <source>
        <dbReference type="PROSITE" id="PS50003"/>
    </source>
</evidence>
<feature type="domain" description="PH" evidence="6">
    <location>
        <begin position="1"/>
        <end position="63"/>
    </location>
</feature>
<dbReference type="PROSITE" id="PS50903">
    <property type="entry name" value="RUBREDOXIN_LIKE"/>
    <property type="match status" value="1"/>
</dbReference>
<accession>A0A7G9YPM2</accession>
<organism evidence="10">
    <name type="scientific">Candidatus Methanogaster sp. ANME-2c ERB4</name>
    <dbReference type="NCBI Taxonomy" id="2759911"/>
    <lineage>
        <taxon>Archaea</taxon>
        <taxon>Methanobacteriati</taxon>
        <taxon>Methanobacteriota</taxon>
        <taxon>Stenosarchaea group</taxon>
        <taxon>Methanomicrobia</taxon>
        <taxon>Methanosarcinales</taxon>
        <taxon>ANME-2 cluster</taxon>
        <taxon>Candidatus Methanogasteraceae</taxon>
        <taxon>Candidatus Methanogaster</taxon>
    </lineage>
</organism>
<dbReference type="EMBL" id="MT631397">
    <property type="protein sequence ID" value="QNO49817.1"/>
    <property type="molecule type" value="Genomic_DNA"/>
</dbReference>
<dbReference type="GO" id="GO:0016491">
    <property type="term" value="F:oxidoreductase activity"/>
    <property type="evidence" value="ECO:0007669"/>
    <property type="project" value="InterPro"/>
</dbReference>
<keyword evidence="4" id="KW-0249">Electron transport</keyword>
<keyword evidence="2" id="KW-0813">Transport</keyword>
<dbReference type="Pfam" id="PF21349">
    <property type="entry name" value="RUBY_RBDX"/>
    <property type="match status" value="1"/>
</dbReference>
<evidence type="ECO:0008006" key="11">
    <source>
        <dbReference type="Google" id="ProtNLM"/>
    </source>
</evidence>
<dbReference type="SUPFAM" id="SSF57802">
    <property type="entry name" value="Rubredoxin-like"/>
    <property type="match status" value="1"/>
</dbReference>
<evidence type="ECO:0000256" key="1">
    <source>
        <dbReference type="ARBA" id="ARBA00001965"/>
    </source>
</evidence>
<evidence type="ECO:0000256" key="2">
    <source>
        <dbReference type="ARBA" id="ARBA00022448"/>
    </source>
</evidence>
<gene>
    <name evidence="9" type="ORF">DBPBNLAN_00027</name>
    <name evidence="10" type="ORF">FNHNGOKL_00024</name>
</gene>
<name>A0A7G9YPM2_9EURY</name>
<dbReference type="InterPro" id="IPR024934">
    <property type="entry name" value="Rubredoxin-like_dom"/>
</dbReference>
<dbReference type="CDD" id="cd01041">
    <property type="entry name" value="Rubrerythrin"/>
    <property type="match status" value="1"/>
</dbReference>
<dbReference type="InterPro" id="IPR001849">
    <property type="entry name" value="PH_domain"/>
</dbReference>
<dbReference type="InterPro" id="IPR048574">
    <property type="entry name" value="RUBY_RBDX"/>
</dbReference>
<dbReference type="InterPro" id="IPR003251">
    <property type="entry name" value="Rr_diiron-bd_dom"/>
</dbReference>
<evidence type="ECO:0000313" key="9">
    <source>
        <dbReference type="EMBL" id="QNO49817.1"/>
    </source>
</evidence>
<comment type="cofactor">
    <cofactor evidence="1">
        <name>Fe(3+)</name>
        <dbReference type="ChEBI" id="CHEBI:29034"/>
    </cofactor>
</comment>